<dbReference type="InterPro" id="IPR016187">
    <property type="entry name" value="CTDL_fold"/>
</dbReference>
<dbReference type="KEGG" id="dli:dnl_55020"/>
<reference evidence="3" key="1">
    <citation type="journal article" date="2021" name="Microb. Physiol.">
        <title>Proteogenomic Insights into the Physiology of Marine, Sulfate-Reducing, Filamentous Desulfonema limicola and Desulfonema magnum.</title>
        <authorList>
            <person name="Schnaars V."/>
            <person name="Wohlbrand L."/>
            <person name="Scheve S."/>
            <person name="Hinrichs C."/>
            <person name="Reinhardt R."/>
            <person name="Rabus R."/>
        </authorList>
    </citation>
    <scope>NUCLEOTIDE SEQUENCE</scope>
    <source>
        <strain evidence="3">5ac10</strain>
    </source>
</reference>
<dbReference type="Pfam" id="PF03781">
    <property type="entry name" value="FGE-sulfatase"/>
    <property type="match status" value="1"/>
</dbReference>
<dbReference type="PANTHER" id="PTHR23150:SF19">
    <property type="entry name" value="FORMYLGLYCINE-GENERATING ENZYME"/>
    <property type="match status" value="1"/>
</dbReference>
<dbReference type="InterPro" id="IPR042095">
    <property type="entry name" value="SUMF_sf"/>
</dbReference>
<dbReference type="InterPro" id="IPR005532">
    <property type="entry name" value="SUMF_dom"/>
</dbReference>
<dbReference type="GO" id="GO:0120147">
    <property type="term" value="F:formylglycine-generating oxidase activity"/>
    <property type="evidence" value="ECO:0007669"/>
    <property type="project" value="TreeGrafter"/>
</dbReference>
<organism evidence="3 4">
    <name type="scientific">Desulfonema limicola</name>
    <dbReference type="NCBI Taxonomy" id="45656"/>
    <lineage>
        <taxon>Bacteria</taxon>
        <taxon>Pseudomonadati</taxon>
        <taxon>Thermodesulfobacteriota</taxon>
        <taxon>Desulfobacteria</taxon>
        <taxon>Desulfobacterales</taxon>
        <taxon>Desulfococcaceae</taxon>
        <taxon>Desulfonema</taxon>
    </lineage>
</organism>
<dbReference type="Proteomes" id="UP000663720">
    <property type="component" value="Chromosome"/>
</dbReference>
<protein>
    <submittedName>
        <fullName evidence="3">Sulfatase-modifying factor enzyme domain-containing protein</fullName>
    </submittedName>
</protein>
<dbReference type="EMBL" id="CP061799">
    <property type="protein sequence ID" value="QTA83108.1"/>
    <property type="molecule type" value="Genomic_DNA"/>
</dbReference>
<feature type="signal peptide" evidence="1">
    <location>
        <begin position="1"/>
        <end position="31"/>
    </location>
</feature>
<dbReference type="InterPro" id="IPR051043">
    <property type="entry name" value="Sulfatase_Mod_Factor_Kinase"/>
</dbReference>
<feature type="chain" id="PRO_5037054600" evidence="1">
    <location>
        <begin position="32"/>
        <end position="336"/>
    </location>
</feature>
<feature type="domain" description="Sulfatase-modifying factor enzyme-like" evidence="2">
    <location>
        <begin position="109"/>
        <end position="330"/>
    </location>
</feature>
<dbReference type="RefSeq" id="WP_207688944.1">
    <property type="nucleotide sequence ID" value="NZ_CP061799.1"/>
</dbReference>
<evidence type="ECO:0000259" key="2">
    <source>
        <dbReference type="Pfam" id="PF03781"/>
    </source>
</evidence>
<proteinExistence type="predicted"/>
<keyword evidence="4" id="KW-1185">Reference proteome</keyword>
<accession>A0A975BD21</accession>
<evidence type="ECO:0000313" key="4">
    <source>
        <dbReference type="Proteomes" id="UP000663720"/>
    </source>
</evidence>
<gene>
    <name evidence="3" type="ORF">dnl_55020</name>
</gene>
<dbReference type="AlphaFoldDB" id="A0A975BD21"/>
<evidence type="ECO:0000313" key="3">
    <source>
        <dbReference type="EMBL" id="QTA83108.1"/>
    </source>
</evidence>
<keyword evidence="1" id="KW-0732">Signal</keyword>
<dbReference type="PANTHER" id="PTHR23150">
    <property type="entry name" value="SULFATASE MODIFYING FACTOR 1, 2"/>
    <property type="match status" value="1"/>
</dbReference>
<name>A0A975BD21_9BACT</name>
<dbReference type="SUPFAM" id="SSF56436">
    <property type="entry name" value="C-type lectin-like"/>
    <property type="match status" value="1"/>
</dbReference>
<sequence length="336" mass="36010">MKRFKKICSMQALFFISVLIICSAACSAALAGAALDVDGNGTVDGATDALLVNRYVHGFRGASLIAGAVGSGCTRCSALDIETYLAAMVASGDGGDTYTNGLGMTFKNIPAGTFMMGSPAHELGRSSDENQHQVTLTKSFYIQTTEVTQAQWTSVMGSNPSDFTACGNNCPVESVSWNDVQDFITKMNLRGEGTYRLPTEAEWEYSARAGSTTAFTNGGITNTSCDTLDSNLNIIGWYCGNANSTVHTVSQKQANAWGLYDMHGNVWEWCQDWYGTYPADAVSDPAGPFAGEYRVKRGGSWYGAAQYCRSADRGSRYPSGGSYSIGFRLVLSQVSR</sequence>
<evidence type="ECO:0000256" key="1">
    <source>
        <dbReference type="SAM" id="SignalP"/>
    </source>
</evidence>
<dbReference type="Gene3D" id="3.90.1580.10">
    <property type="entry name" value="paralog of FGE (formylglycine-generating enzyme)"/>
    <property type="match status" value="1"/>
</dbReference>